<keyword evidence="1" id="KW-0732">Signal</keyword>
<organism evidence="2 3">
    <name type="scientific">Ancylomarina salipaludis</name>
    <dbReference type="NCBI Taxonomy" id="2501299"/>
    <lineage>
        <taxon>Bacteria</taxon>
        <taxon>Pseudomonadati</taxon>
        <taxon>Bacteroidota</taxon>
        <taxon>Bacteroidia</taxon>
        <taxon>Marinilabiliales</taxon>
        <taxon>Marinifilaceae</taxon>
        <taxon>Ancylomarina</taxon>
    </lineage>
</organism>
<feature type="chain" id="PRO_5020786222" description="Substrate import-associated zinc metallohydrolase lipoprotein" evidence="1">
    <location>
        <begin position="20"/>
        <end position="304"/>
    </location>
</feature>
<dbReference type="AlphaFoldDB" id="A0A4Q1JI24"/>
<protein>
    <recommendedName>
        <fullName evidence="4">Substrate import-associated zinc metallohydrolase lipoprotein</fullName>
    </recommendedName>
</protein>
<dbReference type="NCBIfam" id="TIGR04549">
    <property type="entry name" value="LP_HExxH_w_tonB"/>
    <property type="match status" value="1"/>
</dbReference>
<dbReference type="PROSITE" id="PS51257">
    <property type="entry name" value="PROKAR_LIPOPROTEIN"/>
    <property type="match status" value="1"/>
</dbReference>
<name>A0A4Q1JI24_9BACT</name>
<comment type="caution">
    <text evidence="2">The sequence shown here is derived from an EMBL/GenBank/DDBJ whole genome shotgun (WGS) entry which is preliminary data.</text>
</comment>
<accession>A0A4Q1JI24</accession>
<gene>
    <name evidence="2" type="ORF">EO244_15965</name>
</gene>
<dbReference type="Gene3D" id="3.40.390.70">
    <property type="match status" value="1"/>
</dbReference>
<dbReference type="SUPFAM" id="SSF55486">
    <property type="entry name" value="Metalloproteases ('zincins'), catalytic domain"/>
    <property type="match status" value="1"/>
</dbReference>
<dbReference type="Pfam" id="PF15890">
    <property type="entry name" value="Peptidase_Mx1"/>
    <property type="match status" value="1"/>
</dbReference>
<dbReference type="OrthoDB" id="1113652at2"/>
<sequence length="304" mass="35273">MKKILFLFFSVSILFSSCAKEDDLGKSLIDTSTPELNDVDQWIRENYTYPFNVEVKYRWDNSELDNSKILTPPAKDDVIPFLDNMKKIWIDPYVNAGGIDFMKRFIPKQMILIGSHNYNDNGSIVLGQAEGGRKISLFDLNYINFDFTGMSDWEKGKAMEPILRVFKTMHHEFGHILHQTVAYPIEYKKICTEYTSNWMNYSDSDARKLGFITGYSMLNPDEDFVEMLSVFLMSGNAGWNEIIDGIHIYDENWDYDKAAQDVAKGKIREKEKIMADYMLQVWNVNIYDLQNEIEGILTGIQSEE</sequence>
<dbReference type="EMBL" id="SAXA01000021">
    <property type="protein sequence ID" value="RXQ87854.1"/>
    <property type="molecule type" value="Genomic_DNA"/>
</dbReference>
<reference evidence="2 3" key="1">
    <citation type="submission" date="2019-01" db="EMBL/GenBank/DDBJ databases">
        <title>Ancylomarina salipaludis sp. nov., isolated from a salt marsh.</title>
        <authorList>
            <person name="Yoon J.-H."/>
        </authorList>
    </citation>
    <scope>NUCLEOTIDE SEQUENCE [LARGE SCALE GENOMIC DNA]</scope>
    <source>
        <strain evidence="2 3">SHSM-M15</strain>
    </source>
</reference>
<evidence type="ECO:0008006" key="4">
    <source>
        <dbReference type="Google" id="ProtNLM"/>
    </source>
</evidence>
<dbReference type="RefSeq" id="WP_129255686.1">
    <property type="nucleotide sequence ID" value="NZ_SAXA01000021.1"/>
</dbReference>
<keyword evidence="3" id="KW-1185">Reference proteome</keyword>
<dbReference type="InterPro" id="IPR030890">
    <property type="entry name" value="LP_HExxH_w_TonB"/>
</dbReference>
<evidence type="ECO:0000313" key="2">
    <source>
        <dbReference type="EMBL" id="RXQ87854.1"/>
    </source>
</evidence>
<dbReference type="Proteomes" id="UP000289703">
    <property type="component" value="Unassembled WGS sequence"/>
</dbReference>
<feature type="signal peptide" evidence="1">
    <location>
        <begin position="1"/>
        <end position="19"/>
    </location>
</feature>
<evidence type="ECO:0000256" key="1">
    <source>
        <dbReference type="SAM" id="SignalP"/>
    </source>
</evidence>
<proteinExistence type="predicted"/>
<evidence type="ECO:0000313" key="3">
    <source>
        <dbReference type="Proteomes" id="UP000289703"/>
    </source>
</evidence>